<dbReference type="EMBL" id="BSXS01003535">
    <property type="protein sequence ID" value="GME81476.1"/>
    <property type="molecule type" value="Genomic_DNA"/>
</dbReference>
<name>A0ACB5T5D8_AMBMO</name>
<organism evidence="1 2">
    <name type="scientific">Ambrosiozyma monospora</name>
    <name type="common">Yeast</name>
    <name type="synonym">Endomycopsis monosporus</name>
    <dbReference type="NCBI Taxonomy" id="43982"/>
    <lineage>
        <taxon>Eukaryota</taxon>
        <taxon>Fungi</taxon>
        <taxon>Dikarya</taxon>
        <taxon>Ascomycota</taxon>
        <taxon>Saccharomycotina</taxon>
        <taxon>Pichiomycetes</taxon>
        <taxon>Pichiales</taxon>
        <taxon>Pichiaceae</taxon>
        <taxon>Ambrosiozyma</taxon>
    </lineage>
</organism>
<evidence type="ECO:0000313" key="2">
    <source>
        <dbReference type="Proteomes" id="UP001165064"/>
    </source>
</evidence>
<dbReference type="Proteomes" id="UP001165064">
    <property type="component" value="Unassembled WGS sequence"/>
</dbReference>
<gene>
    <name evidence="1" type="ORF">Amon02_000496200</name>
</gene>
<proteinExistence type="predicted"/>
<accession>A0ACB5T5D8</accession>
<sequence length="259" mass="28171">MSYSDDDEYDDLDELLDEFDDEILSKPPGSTVKTTSNDQQQQSQQQKDITNPTTPSKSPDTKSQTSATTKGSDEAPIDEQELLKQLLSGLSNNDPELSANLNSFIKDLTGNSDLESTNTGTGANTTSSKDIPKSTTTNNVNKDGGNGTGKPANFQDLISDTVNRIKNSGEQIDQNLKDESQDDELLSTLLKSLDLDLGAGSNGGEGGSNTEDLSKLLVDMLDKLSSKDVLYEPLNDLYLKYPGWLTTHKTDPDFEKFKC</sequence>
<evidence type="ECO:0000313" key="1">
    <source>
        <dbReference type="EMBL" id="GME81476.1"/>
    </source>
</evidence>
<keyword evidence="2" id="KW-1185">Reference proteome</keyword>
<reference evidence="1" key="1">
    <citation type="submission" date="2023-04" db="EMBL/GenBank/DDBJ databases">
        <title>Ambrosiozyma monospora NBRC 10751.</title>
        <authorList>
            <person name="Ichikawa N."/>
            <person name="Sato H."/>
            <person name="Tonouchi N."/>
        </authorList>
    </citation>
    <scope>NUCLEOTIDE SEQUENCE</scope>
    <source>
        <strain evidence="1">NBRC 10751</strain>
    </source>
</reference>
<protein>
    <submittedName>
        <fullName evidence="1">Unnamed protein product</fullName>
    </submittedName>
</protein>
<comment type="caution">
    <text evidence="1">The sequence shown here is derived from an EMBL/GenBank/DDBJ whole genome shotgun (WGS) entry which is preliminary data.</text>
</comment>